<proteinExistence type="predicted"/>
<evidence type="ECO:0000313" key="2">
    <source>
        <dbReference type="Proteomes" id="UP000024635"/>
    </source>
</evidence>
<gene>
    <name evidence="1" type="primary">Acey_s0003.g1327</name>
    <name evidence="1" type="ORF">Y032_0003g1327</name>
</gene>
<organism evidence="1 2">
    <name type="scientific">Ancylostoma ceylanicum</name>
    <dbReference type="NCBI Taxonomy" id="53326"/>
    <lineage>
        <taxon>Eukaryota</taxon>
        <taxon>Metazoa</taxon>
        <taxon>Ecdysozoa</taxon>
        <taxon>Nematoda</taxon>
        <taxon>Chromadorea</taxon>
        <taxon>Rhabditida</taxon>
        <taxon>Rhabditina</taxon>
        <taxon>Rhabditomorpha</taxon>
        <taxon>Strongyloidea</taxon>
        <taxon>Ancylostomatidae</taxon>
        <taxon>Ancylostomatinae</taxon>
        <taxon>Ancylostoma</taxon>
    </lineage>
</organism>
<dbReference type="Proteomes" id="UP000024635">
    <property type="component" value="Unassembled WGS sequence"/>
</dbReference>
<reference evidence="2" key="1">
    <citation type="journal article" date="2015" name="Nat. Genet.">
        <title>The genome and transcriptome of the zoonotic hookworm Ancylostoma ceylanicum identify infection-specific gene families.</title>
        <authorList>
            <person name="Schwarz E.M."/>
            <person name="Hu Y."/>
            <person name="Antoshechkin I."/>
            <person name="Miller M.M."/>
            <person name="Sternberg P.W."/>
            <person name="Aroian R.V."/>
        </authorList>
    </citation>
    <scope>NUCLEOTIDE SEQUENCE</scope>
    <source>
        <strain evidence="2">HY135</strain>
    </source>
</reference>
<dbReference type="AlphaFoldDB" id="A0A016VX17"/>
<accession>A0A016VX17</accession>
<sequence>MKLIGAEPWLIVVPRLCVRQPTRSRRTSSGILELQPALIYATACACTCCHVRACVRVMNVHIMAKRQTAVTFVLTRGAESGASSAFFLEGRVCMCARTQTHEHTTK</sequence>
<name>A0A016VX17_9BILA</name>
<comment type="caution">
    <text evidence="1">The sequence shown here is derived from an EMBL/GenBank/DDBJ whole genome shotgun (WGS) entry which is preliminary data.</text>
</comment>
<keyword evidence="2" id="KW-1185">Reference proteome</keyword>
<protein>
    <submittedName>
        <fullName evidence="1">Uncharacterized protein</fullName>
    </submittedName>
</protein>
<dbReference type="EMBL" id="JARK01001339">
    <property type="protein sequence ID" value="EYC31955.1"/>
    <property type="molecule type" value="Genomic_DNA"/>
</dbReference>
<evidence type="ECO:0000313" key="1">
    <source>
        <dbReference type="EMBL" id="EYC31955.1"/>
    </source>
</evidence>